<dbReference type="PANTHER" id="PTHR37694:SF1">
    <property type="entry name" value="SLR8022 PROTEIN"/>
    <property type="match status" value="1"/>
</dbReference>
<evidence type="ECO:0000313" key="3">
    <source>
        <dbReference type="Proteomes" id="UP000002533"/>
    </source>
</evidence>
<dbReference type="STRING" id="240292.Ava_4552"/>
<gene>
    <name evidence="2" type="ordered locus">Ava_4552</name>
</gene>
<reference evidence="3" key="1">
    <citation type="journal article" date="2014" name="Stand. Genomic Sci.">
        <title>Complete genome sequence of Anabaena variabilis ATCC 29413.</title>
        <authorList>
            <person name="Thiel T."/>
            <person name="Pratte B.S."/>
            <person name="Zhong J."/>
            <person name="Goodwin L."/>
            <person name="Copeland A."/>
            <person name="Lucas S."/>
            <person name="Han C."/>
            <person name="Pitluck S."/>
            <person name="Land M.L."/>
            <person name="Kyrpides N.C."/>
            <person name="Woyke T."/>
        </authorList>
    </citation>
    <scope>NUCLEOTIDE SEQUENCE [LARGE SCALE GENOMIC DNA]</scope>
    <source>
        <strain evidence="3">ATCC 29413 / PCC 7937</strain>
    </source>
</reference>
<dbReference type="AlphaFoldDB" id="Q3M4D6"/>
<evidence type="ECO:0000313" key="2">
    <source>
        <dbReference type="EMBL" id="ABA24150.1"/>
    </source>
</evidence>
<dbReference type="HOGENOM" id="CLU_141446_2_0_3"/>
<dbReference type="Proteomes" id="UP000002533">
    <property type="component" value="Chromosome"/>
</dbReference>
<dbReference type="PANTHER" id="PTHR37694">
    <property type="entry name" value="SLR8022 PROTEIN"/>
    <property type="match status" value="1"/>
</dbReference>
<dbReference type="InterPro" id="IPR014710">
    <property type="entry name" value="RmlC-like_jellyroll"/>
</dbReference>
<sequence length="124" mass="13739">MSHNHQILSTMTNQTITNKSLVIQLQEQIEYPRKGIKSQVIFQDTACQYTLFCLAATTEISEHTSTRNATINVLEGRGILNLSGQDITLIPGVFVLIPANAPHALKSEENLAFLLTLSEKNTDK</sequence>
<name>Q3M4D6_TRIV2</name>
<dbReference type="CDD" id="cd02230">
    <property type="entry name" value="cupin_HP0902-like"/>
    <property type="match status" value="1"/>
</dbReference>
<dbReference type="InterPro" id="IPR011051">
    <property type="entry name" value="RmlC_Cupin_sf"/>
</dbReference>
<protein>
    <submittedName>
        <fullName evidence="2">Cupin region</fullName>
    </submittedName>
</protein>
<proteinExistence type="predicted"/>
<dbReference type="Gene3D" id="2.60.120.10">
    <property type="entry name" value="Jelly Rolls"/>
    <property type="match status" value="1"/>
</dbReference>
<dbReference type="EMBL" id="CP000117">
    <property type="protein sequence ID" value="ABA24150.1"/>
    <property type="molecule type" value="Genomic_DNA"/>
</dbReference>
<feature type="domain" description="Cupin type-2" evidence="1">
    <location>
        <begin position="52"/>
        <end position="111"/>
    </location>
</feature>
<dbReference type="InterPro" id="IPR013096">
    <property type="entry name" value="Cupin_2"/>
</dbReference>
<evidence type="ECO:0000259" key="1">
    <source>
        <dbReference type="Pfam" id="PF07883"/>
    </source>
</evidence>
<dbReference type="Pfam" id="PF07883">
    <property type="entry name" value="Cupin_2"/>
    <property type="match status" value="1"/>
</dbReference>
<dbReference type="SUPFAM" id="SSF51182">
    <property type="entry name" value="RmlC-like cupins"/>
    <property type="match status" value="1"/>
</dbReference>
<dbReference type="KEGG" id="ava:Ava_4552"/>
<dbReference type="eggNOG" id="COG1917">
    <property type="taxonomic scope" value="Bacteria"/>
</dbReference>
<accession>Q3M4D6</accession>
<dbReference type="SMR" id="Q3M4D6"/>
<organism evidence="2 3">
    <name type="scientific">Trichormus variabilis (strain ATCC 29413 / PCC 7937)</name>
    <name type="common">Anabaena variabilis</name>
    <dbReference type="NCBI Taxonomy" id="240292"/>
    <lineage>
        <taxon>Bacteria</taxon>
        <taxon>Bacillati</taxon>
        <taxon>Cyanobacteriota</taxon>
        <taxon>Cyanophyceae</taxon>
        <taxon>Nostocales</taxon>
        <taxon>Nostocaceae</taxon>
        <taxon>Trichormus</taxon>
    </lineage>
</organism>